<accession>A0ABY5LA64</accession>
<dbReference type="EMBL" id="CP101740">
    <property type="protein sequence ID" value="UUL82503.1"/>
    <property type="molecule type" value="Genomic_DNA"/>
</dbReference>
<dbReference type="RefSeq" id="WP_256506337.1">
    <property type="nucleotide sequence ID" value="NZ_CP101740.1"/>
</dbReference>
<evidence type="ECO:0000313" key="2">
    <source>
        <dbReference type="Proteomes" id="UP001058533"/>
    </source>
</evidence>
<dbReference type="Proteomes" id="UP001058533">
    <property type="component" value="Chromosome"/>
</dbReference>
<keyword evidence="2" id="KW-1185">Reference proteome</keyword>
<name>A0ABY5LA64_9SPHN</name>
<reference evidence="1" key="1">
    <citation type="submission" date="2022-07" db="EMBL/GenBank/DDBJ databases">
        <title>Sphingomonas sp. nov., a novel bacterium isolated from the north slope of the Mount Everest.</title>
        <authorList>
            <person name="Cui X."/>
            <person name="Liu Y."/>
        </authorList>
    </citation>
    <scope>NUCLEOTIDE SEQUENCE</scope>
    <source>
        <strain evidence="1">S5-59</strain>
    </source>
</reference>
<organism evidence="1 2">
    <name type="scientific">Sphingomonas qomolangmaensis</name>
    <dbReference type="NCBI Taxonomy" id="2918765"/>
    <lineage>
        <taxon>Bacteria</taxon>
        <taxon>Pseudomonadati</taxon>
        <taxon>Pseudomonadota</taxon>
        <taxon>Alphaproteobacteria</taxon>
        <taxon>Sphingomonadales</taxon>
        <taxon>Sphingomonadaceae</taxon>
        <taxon>Sphingomonas</taxon>
    </lineage>
</organism>
<evidence type="ECO:0000313" key="1">
    <source>
        <dbReference type="EMBL" id="UUL82503.1"/>
    </source>
</evidence>
<evidence type="ECO:0008006" key="3">
    <source>
        <dbReference type="Google" id="ProtNLM"/>
    </source>
</evidence>
<sequence>MKRVSGNLIELVGSGLEQALIALTKGNQADARRAYDQIKSVLSGRMLDSEFEDILNANQEVRCLSDRLYIVGASTSSPVLVEAWQFVTKILAGADPLVIVREVPGGARQTSELDGISVIRLAPKDAADRETVVHEFVHARVRSGHRMLDEGLAEWMGALAAFGESGAKAELRRRAEHGPALEVLAARRWTDQPCFEGLAVPRGSAHAVAALCVADLIETRGIAETLGLMERVERDRSDDIRALLNVEAVEPTEHRTAVEAVIPDEQATAIRRQFRTGDTKGASDSLASLRRLHLEQPNDEAIEEAYLITLLLAANEPDAERLRVEFDQALARYVGRRDDTAMAYALCVSREGLNIRYASDFIAMNESFERGRAIIEAALDDFDKDVDVLATAAKFEFHTPLEYGGNPARARAYLQRAVAVCEDPVLAAHFKAALDRNLERSDA</sequence>
<protein>
    <recommendedName>
        <fullName evidence="3">Tetratricopeptide repeat protein</fullName>
    </recommendedName>
</protein>
<gene>
    <name evidence="1" type="ORF">NMP03_15240</name>
</gene>
<proteinExistence type="predicted"/>